<dbReference type="GO" id="GO:0006400">
    <property type="term" value="P:tRNA modification"/>
    <property type="evidence" value="ECO:0007669"/>
    <property type="project" value="InterPro"/>
</dbReference>
<feature type="compositionally biased region" description="Low complexity" evidence="1">
    <location>
        <begin position="258"/>
        <end position="272"/>
    </location>
</feature>
<dbReference type="InterPro" id="IPR050852">
    <property type="entry name" value="Queuine_tRNA-ribosyltrfase"/>
</dbReference>
<evidence type="ECO:0000256" key="1">
    <source>
        <dbReference type="SAM" id="MobiDB-lite"/>
    </source>
</evidence>
<dbReference type="InParanoid" id="A8PFK1"/>
<dbReference type="OrthoDB" id="27601at2759"/>
<feature type="region of interest" description="Disordered" evidence="1">
    <location>
        <begin position="26"/>
        <end position="89"/>
    </location>
</feature>
<dbReference type="HOGENOM" id="CLU_019834_0_0_1"/>
<feature type="compositionally biased region" description="Polar residues" evidence="1">
    <location>
        <begin position="604"/>
        <end position="613"/>
    </location>
</feature>
<dbReference type="Proteomes" id="UP000001861">
    <property type="component" value="Unassembled WGS sequence"/>
</dbReference>
<feature type="region of interest" description="Disordered" evidence="1">
    <location>
        <begin position="666"/>
        <end position="727"/>
    </location>
</feature>
<comment type="caution">
    <text evidence="3">The sequence shown here is derived from an EMBL/GenBank/DDBJ whole genome shotgun (WGS) entry which is preliminary data.</text>
</comment>
<feature type="region of interest" description="Disordered" evidence="1">
    <location>
        <begin position="565"/>
        <end position="623"/>
    </location>
</feature>
<dbReference type="OMA" id="FDARWAQ"/>
<dbReference type="STRING" id="240176.A8PFK1"/>
<dbReference type="EMBL" id="AACS02000002">
    <property type="protein sequence ID" value="EAU80814.2"/>
    <property type="molecule type" value="Genomic_DNA"/>
</dbReference>
<dbReference type="InterPro" id="IPR002616">
    <property type="entry name" value="tRNA_ribo_trans-like"/>
</dbReference>
<feature type="region of interest" description="Disordered" evidence="1">
    <location>
        <begin position="380"/>
        <end position="423"/>
    </location>
</feature>
<dbReference type="PANTHER" id="PTHR46064">
    <property type="entry name" value="QUEUINE TRNA-RIBOSYLTRANSFERASE ACCESSORY SUBUNIT 2"/>
    <property type="match status" value="1"/>
</dbReference>
<evidence type="ECO:0000259" key="2">
    <source>
        <dbReference type="Pfam" id="PF01702"/>
    </source>
</evidence>
<dbReference type="eggNOG" id="KOG3909">
    <property type="taxonomic scope" value="Eukaryota"/>
</dbReference>
<feature type="compositionally biased region" description="Low complexity" evidence="1">
    <location>
        <begin position="381"/>
        <end position="405"/>
    </location>
</feature>
<dbReference type="AlphaFoldDB" id="A8PFK1"/>
<gene>
    <name evidence="3" type="ORF">CC1G_04924</name>
</gene>
<dbReference type="PANTHER" id="PTHR46064:SF1">
    <property type="entry name" value="QUEUINE TRNA-RIBOSYLTRANSFERASE ACCESSORY SUBUNIT 2"/>
    <property type="match status" value="1"/>
</dbReference>
<dbReference type="SUPFAM" id="SSF51713">
    <property type="entry name" value="tRNA-guanine transglycosylase"/>
    <property type="match status" value="3"/>
</dbReference>
<evidence type="ECO:0000313" key="4">
    <source>
        <dbReference type="Proteomes" id="UP000001861"/>
    </source>
</evidence>
<dbReference type="GeneID" id="6017745"/>
<dbReference type="InterPro" id="IPR036511">
    <property type="entry name" value="TGT-like_sf"/>
</dbReference>
<name>A8PFK1_COPC7</name>
<dbReference type="RefSeq" id="XP_001841080.2">
    <property type="nucleotide sequence ID" value="XM_001841028.2"/>
</dbReference>
<feature type="compositionally biased region" description="Low complexity" evidence="1">
    <location>
        <begin position="666"/>
        <end position="723"/>
    </location>
</feature>
<keyword evidence="4" id="KW-1185">Reference proteome</keyword>
<feature type="region of interest" description="Disordered" evidence="1">
    <location>
        <begin position="258"/>
        <end position="297"/>
    </location>
</feature>
<proteinExistence type="predicted"/>
<sequence length="785" mass="82538">MAIESAARASSTATSASSLSFTLSSTHYATPSTSTSTSTGTSIDASTTTPAALAIPPIDPTKFGPRTGVLTFTRPSSSSSSSSPKADTESITIETPGLLTTTSRGVVPHIAWDTYERHAEMGPLKWVNVPWESFLEHNPPVPTLFASSASATKDTNETKKPFHQFLGFKPRNHILSLSARDADDTKEMPPNGNDVVSVSTLRGVRKLTPTSYLAHIHALNPDLIFALHDTPFTNPPYSQKRLTKSIERSGAWIGTLLGLAPPSSGSGSASDPARGKKKKGTKQEKETKGTEGEKAIETKLGPVQAPIIAPLIGSTSLPARAYYAKTLLEPFSALEYNNIYGVDPDGHNKSREGGKRIGCLDDGVAGYSFELRSLEKDLAASSPVSTSTSSSQPSSTPHPSSAPSTTSPPPPHPYTPHLQTSLSPLPHHKPRITFGIRSPHEILLLVRDVGVDILDAGWAVEAGSVGVGFDFVFPVGDLGGVVESDAGLRDIGHNLYSTKYTMDFSPIADTFRGPVPQNDVGSTGAADTAKSICPCYACSPRSFDGDAELIRHGVDSDGWICGEGTTTTSAPGAPAASTSSTSTATNAAASTSTTTNTTSSNTTVASQPGNNAPPSTPRYNPPHTRAYIHHLLHTHEMSAHALLVSHNLAVVEAFLRGIRGGLLNPSPSTSAASSGLASSTSATSTSTSTSSGSNNGTFSSSAASDSTTAPTTTSTTDSTMTSTEETRARFERELEKFFRTYKPPASLLEEAKEQFREVDLARGKGRLGREREKELGESVGVVEEA</sequence>
<protein>
    <recommendedName>
        <fullName evidence="2">tRNA-guanine(15) transglycosylase-like domain-containing protein</fullName>
    </recommendedName>
</protein>
<feature type="compositionally biased region" description="Low complexity" evidence="1">
    <location>
        <begin position="565"/>
        <end position="603"/>
    </location>
</feature>
<dbReference type="Gene3D" id="3.20.20.105">
    <property type="entry name" value="Queuine tRNA-ribosyltransferase-like"/>
    <property type="match status" value="1"/>
</dbReference>
<evidence type="ECO:0000313" key="3">
    <source>
        <dbReference type="EMBL" id="EAU80814.2"/>
    </source>
</evidence>
<dbReference type="Pfam" id="PF01702">
    <property type="entry name" value="TGT"/>
    <property type="match status" value="1"/>
</dbReference>
<dbReference type="KEGG" id="cci:CC1G_04924"/>
<reference evidence="3 4" key="1">
    <citation type="journal article" date="2010" name="Proc. Natl. Acad. Sci. U.S.A.">
        <title>Insights into evolution of multicellular fungi from the assembled chromosomes of the mushroom Coprinopsis cinerea (Coprinus cinereus).</title>
        <authorList>
            <person name="Stajich J.E."/>
            <person name="Wilke S.K."/>
            <person name="Ahren D."/>
            <person name="Au C.H."/>
            <person name="Birren B.W."/>
            <person name="Borodovsky M."/>
            <person name="Burns C."/>
            <person name="Canback B."/>
            <person name="Casselton L.A."/>
            <person name="Cheng C.K."/>
            <person name="Deng J."/>
            <person name="Dietrich F.S."/>
            <person name="Fargo D.C."/>
            <person name="Farman M.L."/>
            <person name="Gathman A.C."/>
            <person name="Goldberg J."/>
            <person name="Guigo R."/>
            <person name="Hoegger P.J."/>
            <person name="Hooker J.B."/>
            <person name="Huggins A."/>
            <person name="James T.Y."/>
            <person name="Kamada T."/>
            <person name="Kilaru S."/>
            <person name="Kodira C."/>
            <person name="Kues U."/>
            <person name="Kupfer D."/>
            <person name="Kwan H.S."/>
            <person name="Lomsadze A."/>
            <person name="Li W."/>
            <person name="Lilly W.W."/>
            <person name="Ma L.J."/>
            <person name="Mackey A.J."/>
            <person name="Manning G."/>
            <person name="Martin F."/>
            <person name="Muraguchi H."/>
            <person name="Natvig D.O."/>
            <person name="Palmerini H."/>
            <person name="Ramesh M.A."/>
            <person name="Rehmeyer C.J."/>
            <person name="Roe B.A."/>
            <person name="Shenoy N."/>
            <person name="Stanke M."/>
            <person name="Ter-Hovhannisyan V."/>
            <person name="Tunlid A."/>
            <person name="Velagapudi R."/>
            <person name="Vision T.J."/>
            <person name="Zeng Q."/>
            <person name="Zolan M.E."/>
            <person name="Pukkila P.J."/>
        </authorList>
    </citation>
    <scope>NUCLEOTIDE SEQUENCE [LARGE SCALE GENOMIC DNA]</scope>
    <source>
        <strain evidence="4">Okayama-7 / 130 / ATCC MYA-4618 / FGSC 9003</strain>
    </source>
</reference>
<organism evidence="3 4">
    <name type="scientific">Coprinopsis cinerea (strain Okayama-7 / 130 / ATCC MYA-4618 / FGSC 9003)</name>
    <name type="common">Inky cap fungus</name>
    <name type="synonym">Hormographiella aspergillata</name>
    <dbReference type="NCBI Taxonomy" id="240176"/>
    <lineage>
        <taxon>Eukaryota</taxon>
        <taxon>Fungi</taxon>
        <taxon>Dikarya</taxon>
        <taxon>Basidiomycota</taxon>
        <taxon>Agaricomycotina</taxon>
        <taxon>Agaricomycetes</taxon>
        <taxon>Agaricomycetidae</taxon>
        <taxon>Agaricales</taxon>
        <taxon>Agaricineae</taxon>
        <taxon>Psathyrellaceae</taxon>
        <taxon>Coprinopsis</taxon>
    </lineage>
</organism>
<feature type="domain" description="tRNA-guanine(15) transglycosylase-like" evidence="2">
    <location>
        <begin position="622"/>
        <end position="660"/>
    </location>
</feature>
<accession>A8PFK1</accession>
<feature type="compositionally biased region" description="Low complexity" evidence="1">
    <location>
        <begin position="26"/>
        <end position="49"/>
    </location>
</feature>
<feature type="compositionally biased region" description="Basic and acidic residues" evidence="1">
    <location>
        <begin position="281"/>
        <end position="297"/>
    </location>
</feature>
<dbReference type="VEuPathDB" id="FungiDB:CC1G_04924"/>